<feature type="chain" id="PRO_5046286748" evidence="1">
    <location>
        <begin position="29"/>
        <end position="175"/>
    </location>
</feature>
<comment type="caution">
    <text evidence="2">The sequence shown here is derived from an EMBL/GenBank/DDBJ whole genome shotgun (WGS) entry which is preliminary data.</text>
</comment>
<dbReference type="RefSeq" id="WP_290274532.1">
    <property type="nucleotide sequence ID" value="NZ_JAUFQP010000016.1"/>
</dbReference>
<organism evidence="2 3">
    <name type="scientific">Algibacter miyuki</name>
    <dbReference type="NCBI Taxonomy" id="1306933"/>
    <lineage>
        <taxon>Bacteria</taxon>
        <taxon>Pseudomonadati</taxon>
        <taxon>Bacteroidota</taxon>
        <taxon>Flavobacteriia</taxon>
        <taxon>Flavobacteriales</taxon>
        <taxon>Flavobacteriaceae</taxon>
        <taxon>Algibacter</taxon>
    </lineage>
</organism>
<keyword evidence="1" id="KW-0732">Signal</keyword>
<dbReference type="EMBL" id="JBHMFA010000005">
    <property type="protein sequence ID" value="MFB9104426.1"/>
    <property type="molecule type" value="Genomic_DNA"/>
</dbReference>
<evidence type="ECO:0000313" key="3">
    <source>
        <dbReference type="Proteomes" id="UP001589590"/>
    </source>
</evidence>
<name>A0ABV5GYX3_9FLAO</name>
<evidence type="ECO:0000256" key="1">
    <source>
        <dbReference type="SAM" id="SignalP"/>
    </source>
</evidence>
<dbReference type="Proteomes" id="UP001589590">
    <property type="component" value="Unassembled WGS sequence"/>
</dbReference>
<gene>
    <name evidence="2" type="ORF">ACFFU1_05935</name>
</gene>
<sequence length="175" mass="19497">MKNTSITTIKTLIMVCCLSFFSYLDATAQEYGIYELNTSNTQARAATGKATNTNTRQEFYNLSQKLHPTAYLGNNKLNKTYGEGALVKITLEDASSLRVLKQNSLDFSNVELLTITLKNQSELIAPLSISEDGLSNLKYIYIKCAFDCTSEQIKSFTKYISNSGIRVFYTSETAS</sequence>
<feature type="signal peptide" evidence="1">
    <location>
        <begin position="1"/>
        <end position="28"/>
    </location>
</feature>
<protein>
    <submittedName>
        <fullName evidence="2">Uncharacterized protein</fullName>
    </submittedName>
</protein>
<reference evidence="2 3" key="1">
    <citation type="submission" date="2024-09" db="EMBL/GenBank/DDBJ databases">
        <authorList>
            <person name="Sun Q."/>
            <person name="Mori K."/>
        </authorList>
    </citation>
    <scope>NUCLEOTIDE SEQUENCE [LARGE SCALE GENOMIC DNA]</scope>
    <source>
        <strain evidence="2 3">CECT 8300</strain>
    </source>
</reference>
<evidence type="ECO:0000313" key="2">
    <source>
        <dbReference type="EMBL" id="MFB9104426.1"/>
    </source>
</evidence>
<accession>A0ABV5GYX3</accession>
<proteinExistence type="predicted"/>
<keyword evidence="3" id="KW-1185">Reference proteome</keyword>